<dbReference type="Pfam" id="PF02525">
    <property type="entry name" value="Flavodoxin_2"/>
    <property type="match status" value="1"/>
</dbReference>
<comment type="similarity">
    <text evidence="6">Belongs to the azoreductase type 1 family.</text>
</comment>
<comment type="catalytic activity">
    <reaction evidence="5">
        <text>N,N-dimethyl-1,4-phenylenediamine + anthranilate + 2 NAD(+) = 2-(4-dimethylaminophenyl)diazenylbenzoate + 2 NADH + 2 H(+)</text>
        <dbReference type="Rhea" id="RHEA:55872"/>
        <dbReference type="ChEBI" id="CHEBI:15378"/>
        <dbReference type="ChEBI" id="CHEBI:15783"/>
        <dbReference type="ChEBI" id="CHEBI:16567"/>
        <dbReference type="ChEBI" id="CHEBI:57540"/>
        <dbReference type="ChEBI" id="CHEBI:57945"/>
        <dbReference type="ChEBI" id="CHEBI:71579"/>
        <dbReference type="EC" id="1.7.1.17"/>
    </reaction>
    <physiologicalReaction direction="right-to-left" evidence="5">
        <dbReference type="Rhea" id="RHEA:55874"/>
    </physiologicalReaction>
</comment>
<comment type="cofactor">
    <cofactor evidence="6">
        <name>FMN</name>
        <dbReference type="ChEBI" id="CHEBI:58210"/>
    </cofactor>
    <text evidence="6">Binds 1 FMN per subunit.</text>
</comment>
<dbReference type="NCBIfam" id="NF010075">
    <property type="entry name" value="PRK13556.1"/>
    <property type="match status" value="1"/>
</dbReference>
<dbReference type="HAMAP" id="MF_01216">
    <property type="entry name" value="Azoreductase_type1"/>
    <property type="match status" value="1"/>
</dbReference>
<dbReference type="SUPFAM" id="SSF52218">
    <property type="entry name" value="Flavoproteins"/>
    <property type="match status" value="1"/>
</dbReference>
<feature type="domain" description="Flavodoxin-like fold" evidence="7">
    <location>
        <begin position="3"/>
        <end position="202"/>
    </location>
</feature>
<evidence type="ECO:0000256" key="3">
    <source>
        <dbReference type="ARBA" id="ARBA00023002"/>
    </source>
</evidence>
<evidence type="ECO:0000313" key="8">
    <source>
        <dbReference type="EMBL" id="GIQ69071.1"/>
    </source>
</evidence>
<organism evidence="8 9">
    <name type="scientific">Xylanibacillus composti</name>
    <dbReference type="NCBI Taxonomy" id="1572762"/>
    <lineage>
        <taxon>Bacteria</taxon>
        <taxon>Bacillati</taxon>
        <taxon>Bacillota</taxon>
        <taxon>Bacilli</taxon>
        <taxon>Bacillales</taxon>
        <taxon>Paenibacillaceae</taxon>
        <taxon>Xylanibacillus</taxon>
    </lineage>
</organism>
<dbReference type="InterPro" id="IPR003680">
    <property type="entry name" value="Flavodoxin_fold"/>
</dbReference>
<comment type="catalytic activity">
    <reaction evidence="6">
        <text>2 a quinone + NADH + H(+) = 2 a 1,4-benzosemiquinone + NAD(+)</text>
        <dbReference type="Rhea" id="RHEA:65952"/>
        <dbReference type="ChEBI" id="CHEBI:15378"/>
        <dbReference type="ChEBI" id="CHEBI:57540"/>
        <dbReference type="ChEBI" id="CHEBI:57945"/>
        <dbReference type="ChEBI" id="CHEBI:132124"/>
        <dbReference type="ChEBI" id="CHEBI:134225"/>
    </reaction>
</comment>
<dbReference type="Proteomes" id="UP000677918">
    <property type="component" value="Unassembled WGS sequence"/>
</dbReference>
<keyword evidence="4 6" id="KW-0520">NAD</keyword>
<dbReference type="RefSeq" id="WP_213411877.1">
    <property type="nucleotide sequence ID" value="NZ_BOVK01000023.1"/>
</dbReference>
<comment type="subunit">
    <text evidence="6">Homodimer.</text>
</comment>
<evidence type="ECO:0000256" key="5">
    <source>
        <dbReference type="ARBA" id="ARBA00048542"/>
    </source>
</evidence>
<dbReference type="EC" id="1.6.5.-" evidence="6"/>
<gene>
    <name evidence="8" type="primary">azoR3</name>
    <name evidence="6" type="synonym">azoR</name>
    <name evidence="8" type="ORF">XYCOK13_18950</name>
</gene>
<dbReference type="GO" id="GO:0016652">
    <property type="term" value="F:oxidoreductase activity, acting on NAD(P)H as acceptor"/>
    <property type="evidence" value="ECO:0007669"/>
    <property type="project" value="UniProtKB-UniRule"/>
</dbReference>
<dbReference type="InterPro" id="IPR029039">
    <property type="entry name" value="Flavoprotein-like_sf"/>
</dbReference>
<keyword evidence="3 6" id="KW-0560">Oxidoreductase</keyword>
<dbReference type="GO" id="GO:0010181">
    <property type="term" value="F:FMN binding"/>
    <property type="evidence" value="ECO:0007669"/>
    <property type="project" value="UniProtKB-UniRule"/>
</dbReference>
<dbReference type="GO" id="GO:0009055">
    <property type="term" value="F:electron transfer activity"/>
    <property type="evidence" value="ECO:0007669"/>
    <property type="project" value="UniProtKB-UniRule"/>
</dbReference>
<comment type="function">
    <text evidence="6">Quinone reductase that provides resistance to thiol-specific stress caused by electrophilic quinones.</text>
</comment>
<evidence type="ECO:0000256" key="1">
    <source>
        <dbReference type="ARBA" id="ARBA00022630"/>
    </source>
</evidence>
<evidence type="ECO:0000259" key="7">
    <source>
        <dbReference type="Pfam" id="PF02525"/>
    </source>
</evidence>
<evidence type="ECO:0000313" key="9">
    <source>
        <dbReference type="Proteomes" id="UP000677918"/>
    </source>
</evidence>
<sequence length="208" mass="23261">MSTILFVKANNRPVEQAVSVKLYNRFLESYRNSHPEDTITELDLFAETLPYLDDTLINANFKVANGMEISLEEQQKKEIADRYLNQFLAADKVVFAFPLWNFSVPAVLHTYLDYLAQAGKTFKYTPEGPVGLIPDKKVALLHASGGIYSEGPAAPLEMSLNYVTNMMRFFGVQNIVSIRIEGHNQLPDRANQIIDKGLAQAADAAVTF</sequence>
<dbReference type="InterPro" id="IPR050104">
    <property type="entry name" value="FMN-dep_NADH:Q_OxRdtase_AzoR1"/>
</dbReference>
<proteinExistence type="inferred from homology"/>
<dbReference type="Gene3D" id="3.40.50.360">
    <property type="match status" value="1"/>
</dbReference>
<evidence type="ECO:0000256" key="6">
    <source>
        <dbReference type="HAMAP-Rule" id="MF_01216"/>
    </source>
</evidence>
<comment type="caution">
    <text evidence="8">The sequence shown here is derived from an EMBL/GenBank/DDBJ whole genome shotgun (WGS) entry which is preliminary data.</text>
</comment>
<dbReference type="PANTHER" id="PTHR43741">
    <property type="entry name" value="FMN-DEPENDENT NADH-AZOREDUCTASE 1"/>
    <property type="match status" value="1"/>
</dbReference>
<comment type="function">
    <text evidence="6">Also exhibits azoreductase activity. Catalyzes the reductive cleavage of the azo bond in aromatic azo compounds to the corresponding amines.</text>
</comment>
<name>A0A8J4H3V7_9BACL</name>
<reference evidence="8" key="1">
    <citation type="submission" date="2021-04" db="EMBL/GenBank/DDBJ databases">
        <title>Draft genome sequence of Xylanibacillus composti strain K13.</title>
        <authorList>
            <person name="Uke A."/>
            <person name="Chhe C."/>
            <person name="Baramee S."/>
            <person name="Kosugi A."/>
        </authorList>
    </citation>
    <scope>NUCLEOTIDE SEQUENCE</scope>
    <source>
        <strain evidence="8">K13</strain>
    </source>
</reference>
<dbReference type="PANTHER" id="PTHR43741:SF4">
    <property type="entry name" value="FMN-DEPENDENT NADH:QUINONE OXIDOREDUCTASE"/>
    <property type="match status" value="1"/>
</dbReference>
<dbReference type="InterPro" id="IPR023048">
    <property type="entry name" value="NADH:quinone_OxRdtase_FMN_depd"/>
</dbReference>
<keyword evidence="1 6" id="KW-0285">Flavoprotein</keyword>
<keyword evidence="9" id="KW-1185">Reference proteome</keyword>
<dbReference type="GO" id="GO:0016655">
    <property type="term" value="F:oxidoreductase activity, acting on NAD(P)H, quinone or similar compound as acceptor"/>
    <property type="evidence" value="ECO:0007669"/>
    <property type="project" value="InterPro"/>
</dbReference>
<accession>A0A8J4H3V7</accession>
<comment type="caution">
    <text evidence="6">Lacks conserved residue(s) required for the propagation of feature annotation.</text>
</comment>
<dbReference type="AlphaFoldDB" id="A0A8J4H3V7"/>
<evidence type="ECO:0000256" key="4">
    <source>
        <dbReference type="ARBA" id="ARBA00023027"/>
    </source>
</evidence>
<dbReference type="EC" id="1.7.1.17" evidence="6"/>
<protein>
    <recommendedName>
        <fullName evidence="6">FMN dependent NADH:quinone oxidoreductase</fullName>
        <ecNumber evidence="6">1.6.5.-</ecNumber>
    </recommendedName>
    <alternativeName>
        <fullName evidence="6">Azo-dye reductase</fullName>
    </alternativeName>
    <alternativeName>
        <fullName evidence="6">FMN-dependent NADH-azo compound oxidoreductase</fullName>
    </alternativeName>
    <alternativeName>
        <fullName evidence="6">FMN-dependent NADH-azoreductase</fullName>
        <ecNumber evidence="6">1.7.1.17</ecNumber>
    </alternativeName>
</protein>
<dbReference type="EMBL" id="BOVK01000023">
    <property type="protein sequence ID" value="GIQ69071.1"/>
    <property type="molecule type" value="Genomic_DNA"/>
</dbReference>
<keyword evidence="2 6" id="KW-0288">FMN</keyword>
<evidence type="ECO:0000256" key="2">
    <source>
        <dbReference type="ARBA" id="ARBA00022643"/>
    </source>
</evidence>